<protein>
    <submittedName>
        <fullName evidence="2">Uncharacterized protein</fullName>
    </submittedName>
</protein>
<evidence type="ECO:0000313" key="2">
    <source>
        <dbReference type="EMBL" id="KDQ17735.1"/>
    </source>
</evidence>
<dbReference type="EMBL" id="KL198023">
    <property type="protein sequence ID" value="KDQ17735.1"/>
    <property type="molecule type" value="Genomic_DNA"/>
</dbReference>
<feature type="compositionally biased region" description="Gly residues" evidence="1">
    <location>
        <begin position="55"/>
        <end position="68"/>
    </location>
</feature>
<keyword evidence="3" id="KW-1185">Reference proteome</keyword>
<proteinExistence type="predicted"/>
<feature type="region of interest" description="Disordered" evidence="1">
    <location>
        <begin position="55"/>
        <end position="88"/>
    </location>
</feature>
<dbReference type="Proteomes" id="UP000027195">
    <property type="component" value="Unassembled WGS sequence"/>
</dbReference>
<accession>A0A067MSQ2</accession>
<sequence length="88" mass="9576">MKEEMLRARSKRLTQTLCRAARLREKVRQEPEVHAKKVAARQILPVQVSVMPGGHGGGCGGVDGGGGLRVSKPATRNKQSRFLRMPSA</sequence>
<reference evidence="3" key="1">
    <citation type="journal article" date="2014" name="Proc. Natl. Acad. Sci. U.S.A.">
        <title>Extensive sampling of basidiomycete genomes demonstrates inadequacy of the white-rot/brown-rot paradigm for wood decay fungi.</title>
        <authorList>
            <person name="Riley R."/>
            <person name="Salamov A.A."/>
            <person name="Brown D.W."/>
            <person name="Nagy L.G."/>
            <person name="Floudas D."/>
            <person name="Held B.W."/>
            <person name="Levasseur A."/>
            <person name="Lombard V."/>
            <person name="Morin E."/>
            <person name="Otillar R."/>
            <person name="Lindquist E.A."/>
            <person name="Sun H."/>
            <person name="LaButti K.M."/>
            <person name="Schmutz J."/>
            <person name="Jabbour D."/>
            <person name="Luo H."/>
            <person name="Baker S.E."/>
            <person name="Pisabarro A.G."/>
            <person name="Walton J.D."/>
            <person name="Blanchette R.A."/>
            <person name="Henrissat B."/>
            <person name="Martin F."/>
            <person name="Cullen D."/>
            <person name="Hibbett D.S."/>
            <person name="Grigoriev I.V."/>
        </authorList>
    </citation>
    <scope>NUCLEOTIDE SEQUENCE [LARGE SCALE GENOMIC DNA]</scope>
    <source>
        <strain evidence="3">FD-172 SS1</strain>
    </source>
</reference>
<evidence type="ECO:0000256" key="1">
    <source>
        <dbReference type="SAM" id="MobiDB-lite"/>
    </source>
</evidence>
<name>A0A067MSQ2_BOTB1</name>
<gene>
    <name evidence="2" type="ORF">BOTBODRAFT_581789</name>
</gene>
<organism evidence="2 3">
    <name type="scientific">Botryobasidium botryosum (strain FD-172 SS1)</name>
    <dbReference type="NCBI Taxonomy" id="930990"/>
    <lineage>
        <taxon>Eukaryota</taxon>
        <taxon>Fungi</taxon>
        <taxon>Dikarya</taxon>
        <taxon>Basidiomycota</taxon>
        <taxon>Agaricomycotina</taxon>
        <taxon>Agaricomycetes</taxon>
        <taxon>Cantharellales</taxon>
        <taxon>Botryobasidiaceae</taxon>
        <taxon>Botryobasidium</taxon>
    </lineage>
</organism>
<dbReference type="AlphaFoldDB" id="A0A067MSQ2"/>
<dbReference type="HOGENOM" id="CLU_2468761_0_0_1"/>
<evidence type="ECO:0000313" key="3">
    <source>
        <dbReference type="Proteomes" id="UP000027195"/>
    </source>
</evidence>
<dbReference type="InParanoid" id="A0A067MSQ2"/>